<name>A0A0K1Q1V1_9BACT</name>
<proteinExistence type="predicted"/>
<dbReference type="AlphaFoldDB" id="A0A0K1Q1V1"/>
<dbReference type="EMBL" id="CP012333">
    <property type="protein sequence ID" value="AKU99712.1"/>
    <property type="molecule type" value="Genomic_DNA"/>
</dbReference>
<reference evidence="2 3" key="1">
    <citation type="submission" date="2015-08" db="EMBL/GenBank/DDBJ databases">
        <authorList>
            <person name="Babu N.S."/>
            <person name="Beckwith C.J."/>
            <person name="Beseler K.G."/>
            <person name="Brison A."/>
            <person name="Carone J.V."/>
            <person name="Caskin T.P."/>
            <person name="Diamond M."/>
            <person name="Durham M.E."/>
            <person name="Foxe J.M."/>
            <person name="Go M."/>
            <person name="Henderson B.A."/>
            <person name="Jones I.B."/>
            <person name="McGettigan J.A."/>
            <person name="Micheletti S.J."/>
            <person name="Nasrallah M.E."/>
            <person name="Ortiz D."/>
            <person name="Piller C.R."/>
            <person name="Privatt S.R."/>
            <person name="Schneider S.L."/>
            <person name="Sharp S."/>
            <person name="Smith T.C."/>
            <person name="Stanton J.D."/>
            <person name="Ullery H.E."/>
            <person name="Wilson R.J."/>
            <person name="Serrano M.G."/>
            <person name="Buck G."/>
            <person name="Lee V."/>
            <person name="Wang Y."/>
            <person name="Carvalho R."/>
            <person name="Voegtly L."/>
            <person name="Shi R."/>
            <person name="Duckworth R."/>
            <person name="Johnson A."/>
            <person name="Loviza R."/>
            <person name="Walstead R."/>
            <person name="Shah Z."/>
            <person name="Kiflezghi M."/>
            <person name="Wade K."/>
            <person name="Ball S.L."/>
            <person name="Bradley K.W."/>
            <person name="Asai D.J."/>
            <person name="Bowman C.A."/>
            <person name="Russell D.A."/>
            <person name="Pope W.H."/>
            <person name="Jacobs-Sera D."/>
            <person name="Hendrix R.W."/>
            <person name="Hatfull G.F."/>
        </authorList>
    </citation>
    <scope>NUCLEOTIDE SEQUENCE [LARGE SCALE GENOMIC DNA]</scope>
    <source>
        <strain evidence="2 3">DSM 27648</strain>
    </source>
</reference>
<evidence type="ECO:0000313" key="2">
    <source>
        <dbReference type="EMBL" id="AKU99712.1"/>
    </source>
</evidence>
<dbReference type="KEGG" id="llu:AKJ09_06376"/>
<dbReference type="STRING" id="1391654.AKJ09_06376"/>
<keyword evidence="3" id="KW-1185">Reference proteome</keyword>
<sequence length="102" mass="11045">MTRCVAGAERRSTPLSSRIRDDDDDLADRTSPGNGVEGAGDVVDRELRLGSYARSERPRLDEGEDLDESARSSPGGSVNVATPTSDWFCARSPPKRTAFRSC</sequence>
<evidence type="ECO:0000256" key="1">
    <source>
        <dbReference type="SAM" id="MobiDB-lite"/>
    </source>
</evidence>
<accession>A0A0K1Q1V1</accession>
<feature type="compositionally biased region" description="Polar residues" evidence="1">
    <location>
        <begin position="71"/>
        <end position="85"/>
    </location>
</feature>
<feature type="region of interest" description="Disordered" evidence="1">
    <location>
        <begin position="1"/>
        <end position="102"/>
    </location>
</feature>
<protein>
    <submittedName>
        <fullName evidence="2">Uncharacterized protein</fullName>
    </submittedName>
</protein>
<dbReference type="Proteomes" id="UP000064967">
    <property type="component" value="Chromosome"/>
</dbReference>
<feature type="compositionally biased region" description="Basic residues" evidence="1">
    <location>
        <begin position="93"/>
        <end position="102"/>
    </location>
</feature>
<organism evidence="2 3">
    <name type="scientific">Labilithrix luteola</name>
    <dbReference type="NCBI Taxonomy" id="1391654"/>
    <lineage>
        <taxon>Bacteria</taxon>
        <taxon>Pseudomonadati</taxon>
        <taxon>Myxococcota</taxon>
        <taxon>Polyangia</taxon>
        <taxon>Polyangiales</taxon>
        <taxon>Labilitrichaceae</taxon>
        <taxon>Labilithrix</taxon>
    </lineage>
</organism>
<evidence type="ECO:0000313" key="3">
    <source>
        <dbReference type="Proteomes" id="UP000064967"/>
    </source>
</evidence>
<gene>
    <name evidence="2" type="ORF">AKJ09_06376</name>
</gene>
<feature type="compositionally biased region" description="Basic and acidic residues" evidence="1">
    <location>
        <begin position="42"/>
        <end position="61"/>
    </location>
</feature>